<dbReference type="Gene3D" id="1.10.357.10">
    <property type="entry name" value="Tetracycline Repressor, domain 2"/>
    <property type="match status" value="1"/>
</dbReference>
<evidence type="ECO:0000256" key="5">
    <source>
        <dbReference type="PROSITE-ProRule" id="PRU00335"/>
    </source>
</evidence>
<feature type="domain" description="HTH tetR-type" evidence="6">
    <location>
        <begin position="10"/>
        <end position="70"/>
    </location>
</feature>
<dbReference type="PRINTS" id="PR00455">
    <property type="entry name" value="HTHTETR"/>
</dbReference>
<dbReference type="InterPro" id="IPR050109">
    <property type="entry name" value="HTH-type_TetR-like_transc_reg"/>
</dbReference>
<comment type="caution">
    <text evidence="7">The sequence shown here is derived from an EMBL/GenBank/DDBJ whole genome shotgun (WGS) entry which is preliminary data.</text>
</comment>
<dbReference type="InterPro" id="IPR036271">
    <property type="entry name" value="Tet_transcr_reg_TetR-rel_C_sf"/>
</dbReference>
<feature type="DNA-binding region" description="H-T-H motif" evidence="5">
    <location>
        <begin position="33"/>
        <end position="52"/>
    </location>
</feature>
<evidence type="ECO:0000313" key="8">
    <source>
        <dbReference type="Proteomes" id="UP000646776"/>
    </source>
</evidence>
<evidence type="ECO:0000256" key="3">
    <source>
        <dbReference type="ARBA" id="ARBA00023125"/>
    </source>
</evidence>
<dbReference type="Pfam" id="PF13977">
    <property type="entry name" value="TetR_C_6"/>
    <property type="match status" value="1"/>
</dbReference>
<evidence type="ECO:0000256" key="2">
    <source>
        <dbReference type="ARBA" id="ARBA00023015"/>
    </source>
</evidence>
<dbReference type="RefSeq" id="WP_189718237.1">
    <property type="nucleotide sequence ID" value="NZ_BMSA01000052.1"/>
</dbReference>
<dbReference type="Proteomes" id="UP000646776">
    <property type="component" value="Unassembled WGS sequence"/>
</dbReference>
<keyword evidence="1" id="KW-0678">Repressor</keyword>
<organism evidence="7 8">
    <name type="scientific">Streptomyces phaeofaciens</name>
    <dbReference type="NCBI Taxonomy" id="68254"/>
    <lineage>
        <taxon>Bacteria</taxon>
        <taxon>Bacillati</taxon>
        <taxon>Actinomycetota</taxon>
        <taxon>Actinomycetes</taxon>
        <taxon>Kitasatosporales</taxon>
        <taxon>Streptomycetaceae</taxon>
        <taxon>Streptomyces</taxon>
    </lineage>
</organism>
<proteinExistence type="predicted"/>
<evidence type="ECO:0000313" key="7">
    <source>
        <dbReference type="EMBL" id="GGT96930.1"/>
    </source>
</evidence>
<dbReference type="InterPro" id="IPR039538">
    <property type="entry name" value="BetI_C"/>
</dbReference>
<dbReference type="EMBL" id="BMSA01000052">
    <property type="protein sequence ID" value="GGT96930.1"/>
    <property type="molecule type" value="Genomic_DNA"/>
</dbReference>
<evidence type="ECO:0000259" key="6">
    <source>
        <dbReference type="PROSITE" id="PS50977"/>
    </source>
</evidence>
<sequence>MPKLTEEFRQERRRHILRAAWRCFSRDGFHATSMDDVIRETGLSSSAVYRYISSKEELVDEAARESLGQVMRLLDGLLEADPPPSVTETLRCLAQGVDEAAGQEYDLTRIAMQSWAEALRRPELAGLARDFHRRVRDRLTDLAARWVAAGYLSPRARPTEVATVLGTLLPGLIVNARLVDGISAEALASGLASLGAGAQEPIEQ</sequence>
<evidence type="ECO:0000256" key="1">
    <source>
        <dbReference type="ARBA" id="ARBA00022491"/>
    </source>
</evidence>
<name>A0A918HRZ3_9ACTN</name>
<keyword evidence="2" id="KW-0805">Transcription regulation</keyword>
<accession>A0A918HRZ3</accession>
<dbReference type="PANTHER" id="PTHR30055">
    <property type="entry name" value="HTH-TYPE TRANSCRIPTIONAL REGULATOR RUTR"/>
    <property type="match status" value="1"/>
</dbReference>
<dbReference type="InterPro" id="IPR009057">
    <property type="entry name" value="Homeodomain-like_sf"/>
</dbReference>
<dbReference type="GO" id="GO:0000976">
    <property type="term" value="F:transcription cis-regulatory region binding"/>
    <property type="evidence" value="ECO:0007669"/>
    <property type="project" value="TreeGrafter"/>
</dbReference>
<dbReference type="AlphaFoldDB" id="A0A918HRZ3"/>
<dbReference type="Pfam" id="PF00440">
    <property type="entry name" value="TetR_N"/>
    <property type="match status" value="1"/>
</dbReference>
<keyword evidence="4" id="KW-0804">Transcription</keyword>
<dbReference type="SUPFAM" id="SSF48498">
    <property type="entry name" value="Tetracyclin repressor-like, C-terminal domain"/>
    <property type="match status" value="1"/>
</dbReference>
<gene>
    <name evidence="7" type="ORF">GCM10010226_88090</name>
</gene>
<dbReference type="InterPro" id="IPR001647">
    <property type="entry name" value="HTH_TetR"/>
</dbReference>
<keyword evidence="8" id="KW-1185">Reference proteome</keyword>
<protein>
    <submittedName>
        <fullName evidence="7">TetR family transcriptional regulator</fullName>
    </submittedName>
</protein>
<dbReference type="PROSITE" id="PS50977">
    <property type="entry name" value="HTH_TETR_2"/>
    <property type="match status" value="1"/>
</dbReference>
<dbReference type="PANTHER" id="PTHR30055:SF234">
    <property type="entry name" value="HTH-TYPE TRANSCRIPTIONAL REGULATOR BETI"/>
    <property type="match status" value="1"/>
</dbReference>
<reference evidence="7" key="2">
    <citation type="submission" date="2020-09" db="EMBL/GenBank/DDBJ databases">
        <authorList>
            <person name="Sun Q."/>
            <person name="Ohkuma M."/>
        </authorList>
    </citation>
    <scope>NUCLEOTIDE SEQUENCE</scope>
    <source>
        <strain evidence="7">JCM 4125</strain>
    </source>
</reference>
<evidence type="ECO:0000256" key="4">
    <source>
        <dbReference type="ARBA" id="ARBA00023163"/>
    </source>
</evidence>
<keyword evidence="3 5" id="KW-0238">DNA-binding</keyword>
<dbReference type="SUPFAM" id="SSF46689">
    <property type="entry name" value="Homeodomain-like"/>
    <property type="match status" value="1"/>
</dbReference>
<reference evidence="7" key="1">
    <citation type="journal article" date="2014" name="Int. J. Syst. Evol. Microbiol.">
        <title>Complete genome sequence of Corynebacterium casei LMG S-19264T (=DSM 44701T), isolated from a smear-ripened cheese.</title>
        <authorList>
            <consortium name="US DOE Joint Genome Institute (JGI-PGF)"/>
            <person name="Walter F."/>
            <person name="Albersmeier A."/>
            <person name="Kalinowski J."/>
            <person name="Ruckert C."/>
        </authorList>
    </citation>
    <scope>NUCLEOTIDE SEQUENCE</scope>
    <source>
        <strain evidence="7">JCM 4125</strain>
    </source>
</reference>
<dbReference type="GO" id="GO:0003700">
    <property type="term" value="F:DNA-binding transcription factor activity"/>
    <property type="evidence" value="ECO:0007669"/>
    <property type="project" value="TreeGrafter"/>
</dbReference>